<feature type="transmembrane region" description="Helical" evidence="7">
    <location>
        <begin position="244"/>
        <end position="269"/>
    </location>
</feature>
<keyword evidence="4 7" id="KW-0812">Transmembrane</keyword>
<evidence type="ECO:0000256" key="3">
    <source>
        <dbReference type="ARBA" id="ARBA00022475"/>
    </source>
</evidence>
<dbReference type="InterPro" id="IPR003370">
    <property type="entry name" value="Chromate_transpt"/>
</dbReference>
<keyword evidence="6 7" id="KW-0472">Membrane</keyword>
<protein>
    <submittedName>
        <fullName evidence="8">Chromate efflux transporter</fullName>
    </submittedName>
</protein>
<keyword evidence="5 7" id="KW-1133">Transmembrane helix</keyword>
<feature type="transmembrane region" description="Helical" evidence="7">
    <location>
        <begin position="186"/>
        <end position="207"/>
    </location>
</feature>
<keyword evidence="3" id="KW-1003">Cell membrane</keyword>
<evidence type="ECO:0000256" key="5">
    <source>
        <dbReference type="ARBA" id="ARBA00022989"/>
    </source>
</evidence>
<feature type="transmembrane region" description="Helical" evidence="7">
    <location>
        <begin position="78"/>
        <end position="103"/>
    </location>
</feature>
<evidence type="ECO:0000256" key="6">
    <source>
        <dbReference type="ARBA" id="ARBA00023136"/>
    </source>
</evidence>
<keyword evidence="9" id="KW-1185">Reference proteome</keyword>
<feature type="transmembrane region" description="Helical" evidence="7">
    <location>
        <begin position="309"/>
        <end position="326"/>
    </location>
</feature>
<evidence type="ECO:0000256" key="2">
    <source>
        <dbReference type="ARBA" id="ARBA00005262"/>
    </source>
</evidence>
<dbReference type="PANTHER" id="PTHR33567">
    <property type="entry name" value="CHROMATE ION TRANSPORTER (EUROFUNG)"/>
    <property type="match status" value="1"/>
</dbReference>
<dbReference type="RefSeq" id="WP_311591689.1">
    <property type="nucleotide sequence ID" value="NZ_JAVRHV010000001.1"/>
</dbReference>
<dbReference type="PIRSF" id="PIRSF004810">
    <property type="entry name" value="ChrA"/>
    <property type="match status" value="1"/>
</dbReference>
<dbReference type="PANTHER" id="PTHR33567:SF3">
    <property type="entry name" value="CHROMATE ION TRANSPORTER (EUROFUNG)"/>
    <property type="match status" value="1"/>
</dbReference>
<evidence type="ECO:0000313" key="8">
    <source>
        <dbReference type="EMBL" id="MDT0551878.1"/>
    </source>
</evidence>
<name>A0ABU2Y499_9FLAO</name>
<feature type="transmembrane region" description="Helical" evidence="7">
    <location>
        <begin position="275"/>
        <end position="297"/>
    </location>
</feature>
<comment type="similarity">
    <text evidence="2">Belongs to the chromate ion transporter (CHR) (TC 2.A.51) family.</text>
</comment>
<dbReference type="Proteomes" id="UP001252186">
    <property type="component" value="Unassembled WGS sequence"/>
</dbReference>
<feature type="transmembrane region" description="Helical" evidence="7">
    <location>
        <begin position="110"/>
        <end position="129"/>
    </location>
</feature>
<reference evidence="8 9" key="1">
    <citation type="submission" date="2023-09" db="EMBL/GenBank/DDBJ databases">
        <authorList>
            <person name="Rey-Velasco X."/>
        </authorList>
    </citation>
    <scope>NUCLEOTIDE SEQUENCE [LARGE SCALE GENOMIC DNA]</scope>
    <source>
        <strain evidence="8 9">P050</strain>
    </source>
</reference>
<dbReference type="EMBL" id="JAVRHV010000001">
    <property type="protein sequence ID" value="MDT0551878.1"/>
    <property type="molecule type" value="Genomic_DNA"/>
</dbReference>
<feature type="transmembrane region" description="Helical" evidence="7">
    <location>
        <begin position="213"/>
        <end position="232"/>
    </location>
</feature>
<dbReference type="InterPro" id="IPR014047">
    <property type="entry name" value="Chr_Tranpt_l_chain"/>
</dbReference>
<dbReference type="Pfam" id="PF02417">
    <property type="entry name" value="Chromate_transp"/>
    <property type="match status" value="2"/>
</dbReference>
<comment type="subcellular location">
    <subcellularLocation>
        <location evidence="1">Cell membrane</location>
        <topology evidence="1">Multi-pass membrane protein</topology>
    </subcellularLocation>
</comment>
<evidence type="ECO:0000256" key="1">
    <source>
        <dbReference type="ARBA" id="ARBA00004651"/>
    </source>
</evidence>
<dbReference type="NCBIfam" id="TIGR00937">
    <property type="entry name" value="2A51"/>
    <property type="match status" value="1"/>
</dbReference>
<feature type="transmembrane region" description="Helical" evidence="7">
    <location>
        <begin position="141"/>
        <end position="174"/>
    </location>
</feature>
<evidence type="ECO:0000313" key="9">
    <source>
        <dbReference type="Proteomes" id="UP001252186"/>
    </source>
</evidence>
<organism evidence="8 9">
    <name type="scientific">Urechidicola vernalis</name>
    <dbReference type="NCBI Taxonomy" id="3075600"/>
    <lineage>
        <taxon>Bacteria</taxon>
        <taxon>Pseudomonadati</taxon>
        <taxon>Bacteroidota</taxon>
        <taxon>Flavobacteriia</taxon>
        <taxon>Flavobacteriales</taxon>
        <taxon>Flavobacteriaceae</taxon>
        <taxon>Urechidicola</taxon>
    </lineage>
</organism>
<gene>
    <name evidence="8" type="primary">chrA</name>
    <name evidence="8" type="ORF">RM519_01350</name>
</gene>
<evidence type="ECO:0000256" key="4">
    <source>
        <dbReference type="ARBA" id="ARBA00022692"/>
    </source>
</evidence>
<feature type="transmembrane region" description="Helical" evidence="7">
    <location>
        <begin position="357"/>
        <end position="373"/>
    </location>
</feature>
<comment type="caution">
    <text evidence="8">The sequence shown here is derived from an EMBL/GenBank/DDBJ whole genome shotgun (WGS) entry which is preliminary data.</text>
</comment>
<evidence type="ECO:0000256" key="7">
    <source>
        <dbReference type="SAM" id="Phobius"/>
    </source>
</evidence>
<proteinExistence type="inferred from homology"/>
<sequence length="374" mass="40714">MKKSTHIKEVFFLFLKLGTVAFGGPAAHISMMESEVVTKRKWMTREHFLDMVGATNLVPGPNSTQMTMHCGHVRAGWLGLWVAGLSFIFPAVVFTLILAMFYGKYGEVPGIAPIFYGIKPAVIGIIFTATQKLGKKAFKNWQLIAIGILVTALSLFGIDEFLLIIGSGVIGMIWLNFGQQNSLKTVIAPLLLIAKPVGINISNTAIFTSFLKIAILLFGSGYVLIAYVDAELVEKLGWLTKEQLLDAIAFGQFTPGPVLTTATFIGYQLNGISGALWASLGMFLPSFFLVGLLVKLIPILRKSKLLSKFLDAVNAGAVGIMIAISLKLGYELAFEWQSLLIMVVSILVAFRFKKVSSFYIIIGGATLGFLLSFL</sequence>
<accession>A0ABU2Y499</accession>